<organism evidence="1 2">
    <name type="scientific">Haemonchus contortus</name>
    <name type="common">Barber pole worm</name>
    <dbReference type="NCBI Taxonomy" id="6289"/>
    <lineage>
        <taxon>Eukaryota</taxon>
        <taxon>Metazoa</taxon>
        <taxon>Ecdysozoa</taxon>
        <taxon>Nematoda</taxon>
        <taxon>Chromadorea</taxon>
        <taxon>Rhabditida</taxon>
        <taxon>Rhabditina</taxon>
        <taxon>Rhabditomorpha</taxon>
        <taxon>Strongyloidea</taxon>
        <taxon>Trichostrongylidae</taxon>
        <taxon>Haemonchus</taxon>
    </lineage>
</organism>
<dbReference type="AlphaFoldDB" id="A0A7I4Z253"/>
<dbReference type="WBParaSite" id="HCON_00181070-00001">
    <property type="protein sequence ID" value="HCON_00181070-00001"/>
    <property type="gene ID" value="HCON_00181070"/>
</dbReference>
<reference evidence="2" key="1">
    <citation type="submission" date="2020-12" db="UniProtKB">
        <authorList>
            <consortium name="WormBaseParasite"/>
        </authorList>
    </citation>
    <scope>IDENTIFICATION</scope>
    <source>
        <strain evidence="2">MHco3</strain>
    </source>
</reference>
<dbReference type="OMA" id="WGRPLTI"/>
<proteinExistence type="predicted"/>
<protein>
    <submittedName>
        <fullName evidence="2">DUF2326 domain-containing protein</fullName>
    </submittedName>
</protein>
<evidence type="ECO:0000313" key="1">
    <source>
        <dbReference type="Proteomes" id="UP000025227"/>
    </source>
</evidence>
<dbReference type="Proteomes" id="UP000025227">
    <property type="component" value="Unplaced"/>
</dbReference>
<name>A0A7I4Z253_HAECO</name>
<sequence length="108" mass="11614">MSASANLTGALLDLDDRTTVRGKDREGITGVTVLAVVEVRDEARAGATKLFRTNNEGNLFLDLNNSFAAVDERIDALSLVAAVSQMAPIRSDPTLLIWGRPLTIFIEA</sequence>
<evidence type="ECO:0000313" key="2">
    <source>
        <dbReference type="WBParaSite" id="HCON_00181070-00001"/>
    </source>
</evidence>
<accession>A0A7I4Z253</accession>
<keyword evidence="1" id="KW-1185">Reference proteome</keyword>